<keyword evidence="6" id="KW-0342">GTP-binding</keyword>
<dbReference type="EC" id="2.7.7.13" evidence="2"/>
<accession>A0A1W6LQ94</accession>
<evidence type="ECO:0000256" key="6">
    <source>
        <dbReference type="ARBA" id="ARBA00023134"/>
    </source>
</evidence>
<keyword evidence="11" id="KW-1185">Reference proteome</keyword>
<dbReference type="SUPFAM" id="SSF159283">
    <property type="entry name" value="Guanosine diphospho-D-mannose pyrophosphorylase/mannose-6-phosphate isomerase linker domain"/>
    <property type="match status" value="1"/>
</dbReference>
<dbReference type="InterPro" id="IPR049577">
    <property type="entry name" value="GMPP_N"/>
</dbReference>
<evidence type="ECO:0000256" key="1">
    <source>
        <dbReference type="ARBA" id="ARBA00006115"/>
    </source>
</evidence>
<dbReference type="GO" id="GO:0009298">
    <property type="term" value="P:GDP-mannose biosynthetic process"/>
    <property type="evidence" value="ECO:0007669"/>
    <property type="project" value="TreeGrafter"/>
</dbReference>
<keyword evidence="3 10" id="KW-0808">Transferase</keyword>
<dbReference type="SUPFAM" id="SSF53448">
    <property type="entry name" value="Nucleotide-diphospho-sugar transferases"/>
    <property type="match status" value="1"/>
</dbReference>
<name>A0A1W6LQ94_9BACT</name>
<evidence type="ECO:0000313" key="10">
    <source>
        <dbReference type="EMBL" id="ARN57937.1"/>
    </source>
</evidence>
<evidence type="ECO:0000256" key="7">
    <source>
        <dbReference type="ARBA" id="ARBA00047343"/>
    </source>
</evidence>
<comment type="catalytic activity">
    <reaction evidence="7">
        <text>alpha-D-mannose 1-phosphate + GTP + H(+) = GDP-alpha-D-mannose + diphosphate</text>
        <dbReference type="Rhea" id="RHEA:15229"/>
        <dbReference type="ChEBI" id="CHEBI:15378"/>
        <dbReference type="ChEBI" id="CHEBI:33019"/>
        <dbReference type="ChEBI" id="CHEBI:37565"/>
        <dbReference type="ChEBI" id="CHEBI:57527"/>
        <dbReference type="ChEBI" id="CHEBI:58409"/>
        <dbReference type="EC" id="2.7.7.13"/>
    </reaction>
</comment>
<dbReference type="KEGG" id="pbp:STSP1_02363"/>
<evidence type="ECO:0000256" key="3">
    <source>
        <dbReference type="ARBA" id="ARBA00022679"/>
    </source>
</evidence>
<sequence>MDYAVIMAGGSGTRLWPLSRKDRPKQIIDIFGGETLLRKAFERLLPVFEPKKIFVQTNDAHTKKVKKILPEVPKKNIIGEPYMRNTAGAVGLAASFIADKDADSSMTVVTADHIIEPEDKFAQTLGEAVQFVNDNPENLITFGIKPAYPSTQYGYIRLGKRTAYDGSEVYKVESFKEKPDAVKAEDYLESGNYLWNSGMFVWKTQAILSSLYHYLPDCKKPLKKIQKKIGSKRQDEVIEERFKEVPKISIDYAVMEKSPSVYSIKLDCSWIDMGSYDALMQVINQDSDNNALSGSEPELINCSNNIIINQEDGHTIAGIGVENMVVAHTDDVTFICPREKCGDIKEMIEQVRKNKGEKLL</sequence>
<feature type="domain" description="MannoseP isomerase/GMP-like beta-helix" evidence="9">
    <location>
        <begin position="303"/>
        <end position="350"/>
    </location>
</feature>
<evidence type="ECO:0000259" key="8">
    <source>
        <dbReference type="Pfam" id="PF00483"/>
    </source>
</evidence>
<dbReference type="EMBL" id="CP021023">
    <property type="protein sequence ID" value="ARN57937.1"/>
    <property type="molecule type" value="Genomic_DNA"/>
</dbReference>
<feature type="domain" description="Nucleotidyl transferase" evidence="8">
    <location>
        <begin position="4"/>
        <end position="287"/>
    </location>
</feature>
<evidence type="ECO:0000256" key="2">
    <source>
        <dbReference type="ARBA" id="ARBA00012387"/>
    </source>
</evidence>
<organism evidence="10 11">
    <name type="scientific">Sedimentisphaera salicampi</name>
    <dbReference type="NCBI Taxonomy" id="1941349"/>
    <lineage>
        <taxon>Bacteria</taxon>
        <taxon>Pseudomonadati</taxon>
        <taxon>Planctomycetota</taxon>
        <taxon>Phycisphaerae</taxon>
        <taxon>Sedimentisphaerales</taxon>
        <taxon>Sedimentisphaeraceae</taxon>
        <taxon>Sedimentisphaera</taxon>
    </lineage>
</organism>
<dbReference type="FunFam" id="3.90.550.10:FF:000046">
    <property type="entry name" value="Mannose-1-phosphate guanylyltransferase (GDP)"/>
    <property type="match status" value="1"/>
</dbReference>
<reference evidence="11" key="1">
    <citation type="submission" date="2017-04" db="EMBL/GenBank/DDBJ databases">
        <title>Comparative genomics and description of representatives of a novel lineage of planctomycetes thriving in anoxic sediments.</title>
        <authorList>
            <person name="Spring S."/>
            <person name="Bunk B."/>
            <person name="Sproer C."/>
        </authorList>
    </citation>
    <scope>NUCLEOTIDE SEQUENCE [LARGE SCALE GENOMIC DNA]</scope>
    <source>
        <strain evidence="11">ST-PulAB-D4</strain>
    </source>
</reference>
<dbReference type="Gene3D" id="3.90.550.10">
    <property type="entry name" value="Spore Coat Polysaccharide Biosynthesis Protein SpsA, Chain A"/>
    <property type="match status" value="1"/>
</dbReference>
<dbReference type="GO" id="GO:0004475">
    <property type="term" value="F:mannose-1-phosphate guanylyltransferase (GTP) activity"/>
    <property type="evidence" value="ECO:0007669"/>
    <property type="project" value="UniProtKB-EC"/>
</dbReference>
<dbReference type="InterPro" id="IPR029044">
    <property type="entry name" value="Nucleotide-diphossugar_trans"/>
</dbReference>
<dbReference type="Pfam" id="PF00483">
    <property type="entry name" value="NTP_transferase"/>
    <property type="match status" value="1"/>
</dbReference>
<keyword evidence="4 10" id="KW-0548">Nucleotidyltransferase</keyword>
<proteinExistence type="inferred from homology"/>
<evidence type="ECO:0000256" key="5">
    <source>
        <dbReference type="ARBA" id="ARBA00022741"/>
    </source>
</evidence>
<dbReference type="InterPro" id="IPR051161">
    <property type="entry name" value="Mannose-6P_isomerase_type2"/>
</dbReference>
<dbReference type="GO" id="GO:0005525">
    <property type="term" value="F:GTP binding"/>
    <property type="evidence" value="ECO:0007669"/>
    <property type="project" value="UniProtKB-KW"/>
</dbReference>
<dbReference type="InterPro" id="IPR005835">
    <property type="entry name" value="NTP_transferase_dom"/>
</dbReference>
<dbReference type="AlphaFoldDB" id="A0A1W6LQ94"/>
<protein>
    <recommendedName>
        <fullName evidence="2">mannose-1-phosphate guanylyltransferase</fullName>
        <ecNumber evidence="2">2.7.7.13</ecNumber>
    </recommendedName>
</protein>
<keyword evidence="5" id="KW-0547">Nucleotide-binding</keyword>
<gene>
    <name evidence="10" type="primary">rfbM</name>
    <name evidence="10" type="ORF">STSP1_02363</name>
</gene>
<evidence type="ECO:0000259" key="9">
    <source>
        <dbReference type="Pfam" id="PF22640"/>
    </source>
</evidence>
<dbReference type="Proteomes" id="UP000193334">
    <property type="component" value="Chromosome"/>
</dbReference>
<dbReference type="InterPro" id="IPR054566">
    <property type="entry name" value="ManC/GMP-like_b-helix"/>
</dbReference>
<dbReference type="PANTHER" id="PTHR46390">
    <property type="entry name" value="MANNOSE-1-PHOSPHATE GUANYLYLTRANSFERASE"/>
    <property type="match status" value="1"/>
</dbReference>
<dbReference type="PANTHER" id="PTHR46390:SF1">
    <property type="entry name" value="MANNOSE-1-PHOSPHATE GUANYLYLTRANSFERASE"/>
    <property type="match status" value="1"/>
</dbReference>
<evidence type="ECO:0000313" key="11">
    <source>
        <dbReference type="Proteomes" id="UP000193334"/>
    </source>
</evidence>
<comment type="similarity">
    <text evidence="1">Belongs to the mannose-6-phosphate isomerase type 2 family.</text>
</comment>
<dbReference type="STRING" id="1941349.STSP1_02363"/>
<evidence type="ECO:0000256" key="4">
    <source>
        <dbReference type="ARBA" id="ARBA00022695"/>
    </source>
</evidence>
<dbReference type="Pfam" id="PF22640">
    <property type="entry name" value="ManC_GMP_beta-helix"/>
    <property type="match status" value="1"/>
</dbReference>
<dbReference type="CDD" id="cd02509">
    <property type="entry name" value="GDP-M1P_Guanylyltransferase"/>
    <property type="match status" value="1"/>
</dbReference>